<protein>
    <submittedName>
        <fullName evidence="2">Uncharacterized protein</fullName>
    </submittedName>
</protein>
<gene>
    <name evidence="2" type="ORF">BT96DRAFT_1004895</name>
</gene>
<feature type="compositionally biased region" description="Acidic residues" evidence="1">
    <location>
        <begin position="13"/>
        <end position="22"/>
    </location>
</feature>
<dbReference type="AlphaFoldDB" id="A0A6A4GPL9"/>
<evidence type="ECO:0000313" key="2">
    <source>
        <dbReference type="EMBL" id="KAE9387691.1"/>
    </source>
</evidence>
<name>A0A6A4GPL9_9AGAR</name>
<dbReference type="Proteomes" id="UP000799118">
    <property type="component" value="Unassembled WGS sequence"/>
</dbReference>
<reference evidence="2" key="1">
    <citation type="journal article" date="2019" name="Environ. Microbiol.">
        <title>Fungal ecological strategies reflected in gene transcription - a case study of two litter decomposers.</title>
        <authorList>
            <person name="Barbi F."/>
            <person name="Kohler A."/>
            <person name="Barry K."/>
            <person name="Baskaran P."/>
            <person name="Daum C."/>
            <person name="Fauchery L."/>
            <person name="Ihrmark K."/>
            <person name="Kuo A."/>
            <person name="LaButti K."/>
            <person name="Lipzen A."/>
            <person name="Morin E."/>
            <person name="Grigoriev I.V."/>
            <person name="Henrissat B."/>
            <person name="Lindahl B."/>
            <person name="Martin F."/>
        </authorList>
    </citation>
    <scope>NUCLEOTIDE SEQUENCE</scope>
    <source>
        <strain evidence="2">JB14</strain>
    </source>
</reference>
<feature type="region of interest" description="Disordered" evidence="1">
    <location>
        <begin position="1"/>
        <end position="27"/>
    </location>
</feature>
<keyword evidence="3" id="KW-1185">Reference proteome</keyword>
<evidence type="ECO:0000313" key="3">
    <source>
        <dbReference type="Proteomes" id="UP000799118"/>
    </source>
</evidence>
<proteinExistence type="predicted"/>
<feature type="region of interest" description="Disordered" evidence="1">
    <location>
        <begin position="149"/>
        <end position="180"/>
    </location>
</feature>
<sequence length="180" mass="20435">MSQPWHLCNEINSPEDEDGSENEGERTGKYTAGLSLTVITSSDTPNADEKLFSHFRSNRRKRCCVGWRNKLTAPEAGNLQQGCQSLRAKWLVDIGISWEWMREWPRLQAASYLVLEQSLIDIPSLIQRSSSAMRTRPLSNTSGGIHRILKAREEGSSSTGSRPSLHWRKHQDRKGYTISH</sequence>
<evidence type="ECO:0000256" key="1">
    <source>
        <dbReference type="SAM" id="MobiDB-lite"/>
    </source>
</evidence>
<organism evidence="2 3">
    <name type="scientific">Gymnopus androsaceus JB14</name>
    <dbReference type="NCBI Taxonomy" id="1447944"/>
    <lineage>
        <taxon>Eukaryota</taxon>
        <taxon>Fungi</taxon>
        <taxon>Dikarya</taxon>
        <taxon>Basidiomycota</taxon>
        <taxon>Agaricomycotina</taxon>
        <taxon>Agaricomycetes</taxon>
        <taxon>Agaricomycetidae</taxon>
        <taxon>Agaricales</taxon>
        <taxon>Marasmiineae</taxon>
        <taxon>Omphalotaceae</taxon>
        <taxon>Gymnopus</taxon>
    </lineage>
</organism>
<accession>A0A6A4GPL9</accession>
<dbReference type="EMBL" id="ML769786">
    <property type="protein sequence ID" value="KAE9387691.1"/>
    <property type="molecule type" value="Genomic_DNA"/>
</dbReference>